<feature type="binding site" evidence="1">
    <location>
        <begin position="140"/>
        <end position="141"/>
    </location>
    <ligand>
        <name>S-adenosyl-L-methionine</name>
        <dbReference type="ChEBI" id="CHEBI:59789"/>
    </ligand>
</feature>
<dbReference type="GO" id="GO:0036307">
    <property type="term" value="F:23S rRNA (adenine(2030)-N(6))-methyltransferase activity"/>
    <property type="evidence" value="ECO:0007669"/>
    <property type="project" value="UniProtKB-UniRule"/>
</dbReference>
<feature type="binding site" evidence="1">
    <location>
        <position position="161"/>
    </location>
    <ligand>
        <name>S-adenosyl-L-methionine</name>
        <dbReference type="ChEBI" id="CHEBI:59789"/>
    </ligand>
</feature>
<feature type="site" description="Interaction with substrate rRNA" evidence="1">
    <location>
        <position position="4"/>
    </location>
</feature>
<feature type="binding site" evidence="1">
    <location>
        <position position="19"/>
    </location>
    <ligand>
        <name>S-adenosyl-L-methionine</name>
        <dbReference type="ChEBI" id="CHEBI:59789"/>
    </ligand>
</feature>
<dbReference type="EMBL" id="JACJFM010000005">
    <property type="protein sequence ID" value="MBB1486103.1"/>
    <property type="molecule type" value="Genomic_DNA"/>
</dbReference>
<organism evidence="2 3">
    <name type="scientific">Oceanospirillum sediminis</name>
    <dbReference type="NCBI Taxonomy" id="2760088"/>
    <lineage>
        <taxon>Bacteria</taxon>
        <taxon>Pseudomonadati</taxon>
        <taxon>Pseudomonadota</taxon>
        <taxon>Gammaproteobacteria</taxon>
        <taxon>Oceanospirillales</taxon>
        <taxon>Oceanospirillaceae</taxon>
        <taxon>Oceanospirillum</taxon>
    </lineage>
</organism>
<dbReference type="GO" id="GO:0070475">
    <property type="term" value="P:rRNA base methylation"/>
    <property type="evidence" value="ECO:0007669"/>
    <property type="project" value="UniProtKB-UniRule"/>
</dbReference>
<proteinExistence type="inferred from homology"/>
<dbReference type="Proteomes" id="UP000565262">
    <property type="component" value="Unassembled WGS sequence"/>
</dbReference>
<accession>A0A839IL35</accession>
<name>A0A839IL35_9GAMM</name>
<dbReference type="PANTHER" id="PTHR37426">
    <property type="entry name" value="RIBOSOMAL RNA LARGE SUBUNIT METHYLTRANSFERASE J"/>
    <property type="match status" value="1"/>
</dbReference>
<dbReference type="GO" id="GO:0005829">
    <property type="term" value="C:cytosol"/>
    <property type="evidence" value="ECO:0007669"/>
    <property type="project" value="TreeGrafter"/>
</dbReference>
<keyword evidence="1 2" id="KW-0808">Transferase</keyword>
<dbReference type="PANTHER" id="PTHR37426:SF1">
    <property type="entry name" value="RIBOSOMAL RNA LARGE SUBUNIT METHYLTRANSFERASE J"/>
    <property type="match status" value="1"/>
</dbReference>
<comment type="catalytic activity">
    <reaction evidence="1">
        <text>adenosine(2030) in 23S rRNA + S-adenosyl-L-methionine = N(6)-methyladenosine(2030) in 23S rRNA + S-adenosyl-L-homocysteine + H(+)</text>
        <dbReference type="Rhea" id="RHEA:43736"/>
        <dbReference type="Rhea" id="RHEA-COMP:10668"/>
        <dbReference type="Rhea" id="RHEA-COMP:10669"/>
        <dbReference type="ChEBI" id="CHEBI:15378"/>
        <dbReference type="ChEBI" id="CHEBI:57856"/>
        <dbReference type="ChEBI" id="CHEBI:59789"/>
        <dbReference type="ChEBI" id="CHEBI:74411"/>
        <dbReference type="ChEBI" id="CHEBI:74449"/>
        <dbReference type="EC" id="2.1.1.266"/>
    </reaction>
</comment>
<evidence type="ECO:0000313" key="3">
    <source>
        <dbReference type="Proteomes" id="UP000565262"/>
    </source>
</evidence>
<dbReference type="AlphaFoldDB" id="A0A839IL35"/>
<keyword evidence="1 2" id="KW-0489">Methyltransferase</keyword>
<protein>
    <recommendedName>
        <fullName evidence="1">Ribosomal RNA large subunit methyltransferase J</fullName>
        <ecNumber evidence="1">2.1.1.266</ecNumber>
    </recommendedName>
    <alternativeName>
        <fullName evidence="1">23S rRNA (adenine(2030)-N6)-methyltransferase</fullName>
    </alternativeName>
    <alternativeName>
        <fullName evidence="1">23S rRNA m6A2030 methyltransferase</fullName>
    </alternativeName>
</protein>
<dbReference type="EC" id="2.1.1.266" evidence="1"/>
<comment type="similarity">
    <text evidence="1">Belongs to the RlmJ family.</text>
</comment>
<gene>
    <name evidence="1" type="primary">rlmJ</name>
    <name evidence="2" type="ORF">H4O21_05735</name>
</gene>
<dbReference type="HAMAP" id="MF_00934">
    <property type="entry name" value="23SrRNA_methyltr_J"/>
    <property type="match status" value="1"/>
</dbReference>
<keyword evidence="3" id="KW-1185">Reference proteome</keyword>
<dbReference type="InterPro" id="IPR007473">
    <property type="entry name" value="RlmJ"/>
</dbReference>
<dbReference type="Gene3D" id="3.40.50.150">
    <property type="entry name" value="Vaccinia Virus protein VP39"/>
    <property type="match status" value="1"/>
</dbReference>
<feature type="binding site" evidence="1">
    <location>
        <position position="97"/>
    </location>
    <ligand>
        <name>S-adenosyl-L-methionine</name>
        <dbReference type="ChEBI" id="CHEBI:59789"/>
    </ligand>
</feature>
<evidence type="ECO:0000256" key="1">
    <source>
        <dbReference type="HAMAP-Rule" id="MF_00934"/>
    </source>
</evidence>
<dbReference type="SUPFAM" id="SSF53335">
    <property type="entry name" value="S-adenosyl-L-methionine-dependent methyltransferases"/>
    <property type="match status" value="1"/>
</dbReference>
<evidence type="ECO:0000313" key="2">
    <source>
        <dbReference type="EMBL" id="MBB1486103.1"/>
    </source>
</evidence>
<comment type="function">
    <text evidence="1">Specifically methylates the adenine in position 2030 of 23S rRNA.</text>
</comment>
<feature type="active site" description="Proton acceptor" evidence="1">
    <location>
        <position position="161"/>
    </location>
</feature>
<keyword evidence="1" id="KW-0694">RNA-binding</keyword>
<dbReference type="GO" id="GO:0003723">
    <property type="term" value="F:RNA binding"/>
    <property type="evidence" value="ECO:0007669"/>
    <property type="project" value="UniProtKB-UniRule"/>
</dbReference>
<sequence length="277" mass="30984">MLSYRHAFHAGNHADVIKHLTQVLIFQALQKKNKPYIYIDTHAGGVYYDLSSEEALKTGEASDGIAKVLDHPALPDAYRRAVMDYNPDGGLNYYPGSPAIAQAFQRESDKLVLMELHNNEVATVKRETRYWHNTMVHHRDGFEGLPGILPPDPRRGLVLIDPSYEIKTDYSKTANAVKKAYKKWATGIYAIWYPILVSDKSRYLLDELENSGIRRILVAEIQRPAEAGESFGMIGSGMLIINPPYQLDETLENILPELAQAMLGGSAEASVQWLAGE</sequence>
<dbReference type="InterPro" id="IPR029063">
    <property type="entry name" value="SAM-dependent_MTases_sf"/>
</dbReference>
<comment type="subunit">
    <text evidence="1">Monomer.</text>
</comment>
<comment type="caution">
    <text evidence="2">The sequence shown here is derived from an EMBL/GenBank/DDBJ whole genome shotgun (WGS) entry which is preliminary data.</text>
</comment>
<dbReference type="Pfam" id="PF04378">
    <property type="entry name" value="RsmJ"/>
    <property type="match status" value="1"/>
</dbReference>
<keyword evidence="1" id="KW-0949">S-adenosyl-L-methionine</keyword>
<feature type="binding site" evidence="1">
    <location>
        <position position="115"/>
    </location>
    <ligand>
        <name>S-adenosyl-L-methionine</name>
        <dbReference type="ChEBI" id="CHEBI:59789"/>
    </ligand>
</feature>
<reference evidence="2 3" key="1">
    <citation type="submission" date="2020-08" db="EMBL/GenBank/DDBJ databases">
        <title>Oceanospirillum sp. nov. isolated from marine sediment.</title>
        <authorList>
            <person name="Ji X."/>
        </authorList>
    </citation>
    <scope>NUCLEOTIDE SEQUENCE [LARGE SCALE GENOMIC DNA]</scope>
    <source>
        <strain evidence="2 3">D5</strain>
    </source>
</reference>
<feature type="binding site" evidence="1">
    <location>
        <position position="42"/>
    </location>
    <ligand>
        <name>S-adenosyl-L-methionine</name>
        <dbReference type="ChEBI" id="CHEBI:59789"/>
    </ligand>
</feature>
<keyword evidence="1" id="KW-0698">rRNA processing</keyword>
<dbReference type="RefSeq" id="WP_182807885.1">
    <property type="nucleotide sequence ID" value="NZ_JACJFM010000005.1"/>
</dbReference>